<evidence type="ECO:0000256" key="2">
    <source>
        <dbReference type="SAM" id="Phobius"/>
    </source>
</evidence>
<gene>
    <name evidence="3" type="ORF">DEACI_2533</name>
    <name evidence="4" type="ORF">DEACI_2769</name>
</gene>
<feature type="compositionally biased region" description="Basic and acidic residues" evidence="1">
    <location>
        <begin position="202"/>
        <end position="212"/>
    </location>
</feature>
<dbReference type="RefSeq" id="WP_240985332.1">
    <property type="nucleotide sequence ID" value="NZ_CDGJ01000078.1"/>
</dbReference>
<evidence type="ECO:0000313" key="3">
    <source>
        <dbReference type="EMBL" id="CAA7601863.1"/>
    </source>
</evidence>
<reference evidence="3" key="2">
    <citation type="submission" date="2020-01" db="EMBL/GenBank/DDBJ databases">
        <authorList>
            <person name="Hornung B."/>
        </authorList>
    </citation>
    <scope>NUCLEOTIDE SEQUENCE</scope>
    <source>
        <strain evidence="3">PacBioINE</strain>
    </source>
</reference>
<keyword evidence="2" id="KW-1133">Transmembrane helix</keyword>
<feature type="region of interest" description="Disordered" evidence="1">
    <location>
        <begin position="184"/>
        <end position="212"/>
    </location>
</feature>
<dbReference type="KEGG" id="aacx:DEACI_2533"/>
<dbReference type="EMBL" id="LR746496">
    <property type="protein sequence ID" value="CAA7601863.1"/>
    <property type="molecule type" value="Genomic_DNA"/>
</dbReference>
<proteinExistence type="predicted"/>
<keyword evidence="5" id="KW-1185">Reference proteome</keyword>
<keyword evidence="2" id="KW-0812">Transmembrane</keyword>
<organism evidence="3">
    <name type="scientific">Acididesulfobacillus acetoxydans</name>
    <dbReference type="NCBI Taxonomy" id="1561005"/>
    <lineage>
        <taxon>Bacteria</taxon>
        <taxon>Bacillati</taxon>
        <taxon>Bacillota</taxon>
        <taxon>Clostridia</taxon>
        <taxon>Eubacteriales</taxon>
        <taxon>Peptococcaceae</taxon>
        <taxon>Acididesulfobacillus</taxon>
    </lineage>
</organism>
<dbReference type="Proteomes" id="UP001071230">
    <property type="component" value="Unassembled WGS sequence"/>
</dbReference>
<feature type="transmembrane region" description="Helical" evidence="2">
    <location>
        <begin position="20"/>
        <end position="38"/>
    </location>
</feature>
<dbReference type="EMBL" id="CDGJ01000078">
    <property type="protein sequence ID" value="CEJ08293.1"/>
    <property type="molecule type" value="Genomic_DNA"/>
</dbReference>
<sequence>MIAKRSVKKRLVREQIAADVIIFCLGTLLVSVLAIRFLDVKIVNIKEADRNLYTIVTERGSINVVPAEILRIEQTFTKTALTGHPVELDKIYTDKGFIYVSSQDSFAPLGRKLINRVDFEGLPVWQRPDTSLQSVQPYAYAIGTPAGQIPWVFFFLTLQYWSMSVGGIALAVLIFPLRWEGSEPASARGPAQAEPEFLAPAQEEKKVGAIAK</sequence>
<evidence type="ECO:0000256" key="1">
    <source>
        <dbReference type="SAM" id="MobiDB-lite"/>
    </source>
</evidence>
<protein>
    <submittedName>
        <fullName evidence="3">Uncharacterized protein</fullName>
    </submittedName>
</protein>
<feature type="transmembrane region" description="Helical" evidence="2">
    <location>
        <begin position="160"/>
        <end position="179"/>
    </location>
</feature>
<dbReference type="Proteomes" id="UP000836597">
    <property type="component" value="Chromosome"/>
</dbReference>
<keyword evidence="2" id="KW-0472">Membrane</keyword>
<dbReference type="AlphaFoldDB" id="A0A8S0VXG0"/>
<evidence type="ECO:0000313" key="5">
    <source>
        <dbReference type="Proteomes" id="UP001071230"/>
    </source>
</evidence>
<reference evidence="4" key="1">
    <citation type="submission" date="2014-11" db="EMBL/GenBank/DDBJ databases">
        <authorList>
            <person name="Hornung B.V."/>
        </authorList>
    </citation>
    <scope>NUCLEOTIDE SEQUENCE</scope>
    <source>
        <strain evidence="4">INE</strain>
    </source>
</reference>
<accession>A0A8S0VXG0</accession>
<evidence type="ECO:0000313" key="4">
    <source>
        <dbReference type="EMBL" id="CEJ08293.1"/>
    </source>
</evidence>
<name>A0A8S0VXG0_9FIRM</name>